<name>A0AAW8R5N2_9ALTE</name>
<dbReference type="InterPro" id="IPR029151">
    <property type="entry name" value="Sensor-like_sf"/>
</dbReference>
<evidence type="ECO:0000313" key="8">
    <source>
        <dbReference type="EMBL" id="MDT0583732.1"/>
    </source>
</evidence>
<dbReference type="InterPro" id="IPR033462">
    <property type="entry name" value="Cache_3-Cache_2"/>
</dbReference>
<dbReference type="SMART" id="SM00283">
    <property type="entry name" value="MA"/>
    <property type="match status" value="1"/>
</dbReference>
<dbReference type="CDD" id="cd06225">
    <property type="entry name" value="HAMP"/>
    <property type="match status" value="1"/>
</dbReference>
<dbReference type="Proteomes" id="UP001249020">
    <property type="component" value="Unassembled WGS sequence"/>
</dbReference>
<comment type="similarity">
    <text evidence="3">Belongs to the methyl-accepting chemotaxis (MCP) protein family.</text>
</comment>
<dbReference type="Gene3D" id="1.10.287.950">
    <property type="entry name" value="Methyl-accepting chemotaxis protein"/>
    <property type="match status" value="1"/>
</dbReference>
<accession>A0AAW8R5N2</accession>
<keyword evidence="2 4" id="KW-0807">Transducer</keyword>
<dbReference type="PANTHER" id="PTHR32089:SF112">
    <property type="entry name" value="LYSOZYME-LIKE PROTEIN-RELATED"/>
    <property type="match status" value="1"/>
</dbReference>
<organism evidence="8 9">
    <name type="scientific">Brumicola blandensis</name>
    <dbReference type="NCBI Taxonomy" id="3075611"/>
    <lineage>
        <taxon>Bacteria</taxon>
        <taxon>Pseudomonadati</taxon>
        <taxon>Pseudomonadota</taxon>
        <taxon>Gammaproteobacteria</taxon>
        <taxon>Alteromonadales</taxon>
        <taxon>Alteromonadaceae</taxon>
        <taxon>Brumicola</taxon>
    </lineage>
</organism>
<dbReference type="InterPro" id="IPR004089">
    <property type="entry name" value="MCPsignal_dom"/>
</dbReference>
<dbReference type="PANTHER" id="PTHR32089">
    <property type="entry name" value="METHYL-ACCEPTING CHEMOTAXIS PROTEIN MCPB"/>
    <property type="match status" value="1"/>
</dbReference>
<dbReference type="Pfam" id="PF00015">
    <property type="entry name" value="MCPsignal"/>
    <property type="match status" value="1"/>
</dbReference>
<keyword evidence="5" id="KW-0812">Transmembrane</keyword>
<evidence type="ECO:0000256" key="3">
    <source>
        <dbReference type="ARBA" id="ARBA00029447"/>
    </source>
</evidence>
<dbReference type="InterPro" id="IPR003660">
    <property type="entry name" value="HAMP_dom"/>
</dbReference>
<dbReference type="RefSeq" id="WP_311362498.1">
    <property type="nucleotide sequence ID" value="NZ_JAVRIE010000006.1"/>
</dbReference>
<evidence type="ECO:0000256" key="2">
    <source>
        <dbReference type="ARBA" id="ARBA00023224"/>
    </source>
</evidence>
<dbReference type="AlphaFoldDB" id="A0AAW8R5N2"/>
<dbReference type="GO" id="GO:0016020">
    <property type="term" value="C:membrane"/>
    <property type="evidence" value="ECO:0007669"/>
    <property type="project" value="UniProtKB-SubCell"/>
</dbReference>
<feature type="transmembrane region" description="Helical" evidence="5">
    <location>
        <begin position="7"/>
        <end position="28"/>
    </location>
</feature>
<evidence type="ECO:0000259" key="6">
    <source>
        <dbReference type="PROSITE" id="PS50111"/>
    </source>
</evidence>
<evidence type="ECO:0000313" key="9">
    <source>
        <dbReference type="Proteomes" id="UP001249020"/>
    </source>
</evidence>
<dbReference type="Pfam" id="PF00672">
    <property type="entry name" value="HAMP"/>
    <property type="match status" value="1"/>
</dbReference>
<dbReference type="EMBL" id="JAVRIE010000006">
    <property type="protein sequence ID" value="MDT0583732.1"/>
    <property type="molecule type" value="Genomic_DNA"/>
</dbReference>
<dbReference type="FunFam" id="1.10.287.950:FF:000001">
    <property type="entry name" value="Methyl-accepting chemotaxis sensory transducer"/>
    <property type="match status" value="1"/>
</dbReference>
<dbReference type="PROSITE" id="PS50111">
    <property type="entry name" value="CHEMOTAXIS_TRANSDUC_2"/>
    <property type="match status" value="1"/>
</dbReference>
<gene>
    <name evidence="8" type="ORF">RM544_14375</name>
</gene>
<dbReference type="GO" id="GO:0007165">
    <property type="term" value="P:signal transduction"/>
    <property type="evidence" value="ECO:0007669"/>
    <property type="project" value="UniProtKB-KW"/>
</dbReference>
<dbReference type="SUPFAM" id="SSF103190">
    <property type="entry name" value="Sensory domain-like"/>
    <property type="match status" value="1"/>
</dbReference>
<comment type="subcellular location">
    <subcellularLocation>
        <location evidence="1">Membrane</location>
    </subcellularLocation>
</comment>
<feature type="domain" description="HAMP" evidence="7">
    <location>
        <begin position="308"/>
        <end position="362"/>
    </location>
</feature>
<dbReference type="SMART" id="SM00304">
    <property type="entry name" value="HAMP"/>
    <property type="match status" value="1"/>
</dbReference>
<dbReference type="InterPro" id="IPR004090">
    <property type="entry name" value="Chemotax_Me-accpt_rcpt"/>
</dbReference>
<dbReference type="CDD" id="cd11386">
    <property type="entry name" value="MCP_signal"/>
    <property type="match status" value="1"/>
</dbReference>
<dbReference type="GO" id="GO:0006935">
    <property type="term" value="P:chemotaxis"/>
    <property type="evidence" value="ECO:0007669"/>
    <property type="project" value="InterPro"/>
</dbReference>
<feature type="domain" description="Methyl-accepting transducer" evidence="6">
    <location>
        <begin position="370"/>
        <end position="603"/>
    </location>
</feature>
<dbReference type="SUPFAM" id="SSF58104">
    <property type="entry name" value="Methyl-accepting chemotaxis protein (MCP) signaling domain"/>
    <property type="match status" value="1"/>
</dbReference>
<evidence type="ECO:0000256" key="1">
    <source>
        <dbReference type="ARBA" id="ARBA00004370"/>
    </source>
</evidence>
<keyword evidence="5" id="KW-0472">Membrane</keyword>
<dbReference type="Pfam" id="PF17201">
    <property type="entry name" value="Cache_3-Cache_2"/>
    <property type="match status" value="1"/>
</dbReference>
<dbReference type="PROSITE" id="PS50885">
    <property type="entry name" value="HAMP"/>
    <property type="match status" value="1"/>
</dbReference>
<dbReference type="PRINTS" id="PR00260">
    <property type="entry name" value="CHEMTRNSDUCR"/>
</dbReference>
<dbReference type="GO" id="GO:0004888">
    <property type="term" value="F:transmembrane signaling receptor activity"/>
    <property type="evidence" value="ECO:0007669"/>
    <property type="project" value="InterPro"/>
</dbReference>
<evidence type="ECO:0000256" key="5">
    <source>
        <dbReference type="SAM" id="Phobius"/>
    </source>
</evidence>
<evidence type="ECO:0000259" key="7">
    <source>
        <dbReference type="PROSITE" id="PS50885"/>
    </source>
</evidence>
<keyword evidence="5" id="KW-1133">Transmembrane helix</keyword>
<evidence type="ECO:0000256" key="4">
    <source>
        <dbReference type="PROSITE-ProRule" id="PRU00284"/>
    </source>
</evidence>
<protein>
    <submittedName>
        <fullName evidence="8">Cache 3/Cache 2 fusion domain-containing protein</fullName>
    </submittedName>
</protein>
<keyword evidence="9" id="KW-1185">Reference proteome</keyword>
<sequence>MTIQKKFFYYVASVICIFTIILAVISAIEQASQTRADIDSEVSKQTKHVLDVLDTTDEIMAKRVQNSMRLLQKMGKELGAATQQGQVQVNGVVANNLFLGDSGQGNNFTLVDELTNIMDGTATIFSKTGSDYIRIATNVIKDDQRAIGTKLSPSGKAIVNINGGKPFYGQVDILGKPYLTGYAPLQDPNGDTIGIWYVGYSADLKVIQSIIESGRILEQGFVVLLDAKRQVRAHSNHMKIDSVKQAMSSPDDWELTTIDYKKWGYQVIIGASKSEISSNVLSSVFGAILRQLILGLLVLGTVYLLLNKIVGQRIANYIDSINEIASGRSDLSLRFSEDEKDEFGEMAKGLNRLFEKVQLTITEVQTISNSLIEKTLALNELATATHSSVKTLSTEAVNMADSATELERQAVIVEENTNKADEAAISADKETNLSVSTLAKTIADIQTQASNTESSVSVIEELARSSEEISGVMDVIRNIAEQTNLLALNAAIEAARAGEQGRGFAVVADEVRSLASRTQTSTEEIRVMIEKLQAGSKEASTAMAANKTSAMETVESTTKTGEVLQQALKAVDEIKLLNSATAEMTSRQKQVSIDIKQGIDRVNVISNQNNVSANEMKIMCDELSSLVGDMRNLLDVYKV</sequence>
<comment type="caution">
    <text evidence="8">The sequence shown here is derived from an EMBL/GenBank/DDBJ whole genome shotgun (WGS) entry which is preliminary data.</text>
</comment>
<proteinExistence type="inferred from homology"/>
<reference evidence="8 9" key="1">
    <citation type="submission" date="2023-09" db="EMBL/GenBank/DDBJ databases">
        <authorList>
            <person name="Rey-Velasco X."/>
        </authorList>
    </citation>
    <scope>NUCLEOTIDE SEQUENCE [LARGE SCALE GENOMIC DNA]</scope>
    <source>
        <strain evidence="8 9">W409</strain>
    </source>
</reference>